<gene>
    <name evidence="2" type="ORF">INF35_04725</name>
</gene>
<accession>A0ABR9R1S7</accession>
<dbReference type="Proteomes" id="UP000768567">
    <property type="component" value="Unassembled WGS sequence"/>
</dbReference>
<dbReference type="Pfam" id="PF13333">
    <property type="entry name" value="rve_2"/>
    <property type="match status" value="1"/>
</dbReference>
<comment type="caution">
    <text evidence="2">The sequence shown here is derived from an EMBL/GenBank/DDBJ whole genome shotgun (WGS) entry which is preliminary data.</text>
</comment>
<evidence type="ECO:0000313" key="2">
    <source>
        <dbReference type="EMBL" id="MBE5037086.1"/>
    </source>
</evidence>
<evidence type="ECO:0000313" key="3">
    <source>
        <dbReference type="Proteomes" id="UP000768567"/>
    </source>
</evidence>
<name>A0ABR9R1S7_9FIRM</name>
<dbReference type="SUPFAM" id="SSF53098">
    <property type="entry name" value="Ribonuclease H-like"/>
    <property type="match status" value="1"/>
</dbReference>
<reference evidence="2 3" key="1">
    <citation type="submission" date="2020-10" db="EMBL/GenBank/DDBJ databases">
        <title>ChiBAC.</title>
        <authorList>
            <person name="Zenner C."/>
            <person name="Hitch T.C.A."/>
            <person name="Clavel T."/>
        </authorList>
    </citation>
    <scope>NUCLEOTIDE SEQUENCE [LARGE SCALE GENOMIC DNA]</scope>
    <source>
        <strain evidence="2 3">DSM 109015</strain>
    </source>
</reference>
<protein>
    <submittedName>
        <fullName evidence="2">IS3 family transposase</fullName>
    </submittedName>
</protein>
<dbReference type="InterPro" id="IPR012337">
    <property type="entry name" value="RNaseH-like_sf"/>
</dbReference>
<dbReference type="InterPro" id="IPR001584">
    <property type="entry name" value="Integrase_cat-core"/>
</dbReference>
<organism evidence="2 3">
    <name type="scientific">Gemmiger gallinarum</name>
    <dbReference type="NCBI Taxonomy" id="2779354"/>
    <lineage>
        <taxon>Bacteria</taxon>
        <taxon>Bacillati</taxon>
        <taxon>Bacillota</taxon>
        <taxon>Clostridia</taxon>
        <taxon>Eubacteriales</taxon>
        <taxon>Gemmiger</taxon>
    </lineage>
</organism>
<feature type="domain" description="Integrase catalytic" evidence="1">
    <location>
        <begin position="13"/>
        <end position="48"/>
    </location>
</feature>
<keyword evidence="3" id="KW-1185">Reference proteome</keyword>
<evidence type="ECO:0000259" key="1">
    <source>
        <dbReference type="Pfam" id="PF13333"/>
    </source>
</evidence>
<dbReference type="EMBL" id="JADCKC010000001">
    <property type="protein sequence ID" value="MBE5037086.1"/>
    <property type="molecule type" value="Genomic_DNA"/>
</dbReference>
<proteinExistence type="predicted"/>
<sequence>MVRRVNRNTGIMESFFSTLKQEELYRSSYRSENEFKKRVSEYMKFYNKLNTLGQSYHQVQQ</sequence>